<dbReference type="PROSITE" id="PS50893">
    <property type="entry name" value="ABC_TRANSPORTER_2"/>
    <property type="match status" value="1"/>
</dbReference>
<evidence type="ECO:0000256" key="1">
    <source>
        <dbReference type="ARBA" id="ARBA00005417"/>
    </source>
</evidence>
<reference evidence="6 7" key="1">
    <citation type="submission" date="2020-08" db="EMBL/GenBank/DDBJ databases">
        <title>Draft genome sequencing of an Anaerocolumna strain isolated from anoxic soil subjected to BSD treatment.</title>
        <authorList>
            <person name="Uek A."/>
            <person name="Tonouchi A."/>
        </authorList>
    </citation>
    <scope>NUCLEOTIDE SEQUENCE [LARGE SCALE GENOMIC DNA]</scope>
    <source>
        <strain evidence="6 7">CTTW</strain>
    </source>
</reference>
<dbReference type="InterPro" id="IPR017871">
    <property type="entry name" value="ABC_transporter-like_CS"/>
</dbReference>
<dbReference type="GO" id="GO:0015833">
    <property type="term" value="P:peptide transport"/>
    <property type="evidence" value="ECO:0007669"/>
    <property type="project" value="InterPro"/>
</dbReference>
<dbReference type="AlphaFoldDB" id="A0A7I8DLL8"/>
<dbReference type="EMBL" id="AP023368">
    <property type="protein sequence ID" value="BCJ99308.1"/>
    <property type="molecule type" value="Genomic_DNA"/>
</dbReference>
<evidence type="ECO:0000259" key="5">
    <source>
        <dbReference type="PROSITE" id="PS50893"/>
    </source>
</evidence>
<organism evidence="6 7">
    <name type="scientific">Anaerocolumna chitinilytica</name>
    <dbReference type="NCBI Taxonomy" id="1727145"/>
    <lineage>
        <taxon>Bacteria</taxon>
        <taxon>Bacillati</taxon>
        <taxon>Bacillota</taxon>
        <taxon>Clostridia</taxon>
        <taxon>Lachnospirales</taxon>
        <taxon>Lachnospiraceae</taxon>
        <taxon>Anaerocolumna</taxon>
    </lineage>
</organism>
<evidence type="ECO:0000313" key="7">
    <source>
        <dbReference type="Proteomes" id="UP000515703"/>
    </source>
</evidence>
<evidence type="ECO:0000256" key="4">
    <source>
        <dbReference type="ARBA" id="ARBA00022840"/>
    </source>
</evidence>
<dbReference type="Gene3D" id="3.40.50.300">
    <property type="entry name" value="P-loop containing nucleotide triphosphate hydrolases"/>
    <property type="match status" value="1"/>
</dbReference>
<protein>
    <submittedName>
        <fullName evidence="6">ABC transporter ATP-binding protein</fullName>
    </submittedName>
</protein>
<dbReference type="PANTHER" id="PTHR43776">
    <property type="entry name" value="TRANSPORT ATP-BINDING PROTEIN"/>
    <property type="match status" value="1"/>
</dbReference>
<dbReference type="InterPro" id="IPR003593">
    <property type="entry name" value="AAA+_ATPase"/>
</dbReference>
<dbReference type="GO" id="GO:0005524">
    <property type="term" value="F:ATP binding"/>
    <property type="evidence" value="ECO:0007669"/>
    <property type="project" value="UniProtKB-KW"/>
</dbReference>
<keyword evidence="3" id="KW-0547">Nucleotide-binding</keyword>
<dbReference type="NCBIfam" id="TIGR01727">
    <property type="entry name" value="oligo_HPY"/>
    <property type="match status" value="1"/>
</dbReference>
<dbReference type="InterPro" id="IPR027417">
    <property type="entry name" value="P-loop_NTPase"/>
</dbReference>
<dbReference type="PROSITE" id="PS00211">
    <property type="entry name" value="ABC_TRANSPORTER_1"/>
    <property type="match status" value="1"/>
</dbReference>
<evidence type="ECO:0000256" key="2">
    <source>
        <dbReference type="ARBA" id="ARBA00022448"/>
    </source>
</evidence>
<evidence type="ECO:0000313" key="6">
    <source>
        <dbReference type="EMBL" id="BCJ99308.1"/>
    </source>
</evidence>
<name>A0A7I8DLL8_9FIRM</name>
<dbReference type="SMART" id="SM00382">
    <property type="entry name" value="AAA"/>
    <property type="match status" value="1"/>
</dbReference>
<comment type="similarity">
    <text evidence="1">Belongs to the ABC transporter superfamily.</text>
</comment>
<dbReference type="SUPFAM" id="SSF52540">
    <property type="entry name" value="P-loop containing nucleoside triphosphate hydrolases"/>
    <property type="match status" value="1"/>
</dbReference>
<keyword evidence="7" id="KW-1185">Reference proteome</keyword>
<keyword evidence="2" id="KW-0813">Transport</keyword>
<dbReference type="PANTHER" id="PTHR43776:SF7">
    <property type="entry name" value="D,D-DIPEPTIDE TRANSPORT ATP-BINDING PROTEIN DDPF-RELATED"/>
    <property type="match status" value="1"/>
</dbReference>
<dbReference type="GO" id="GO:0016887">
    <property type="term" value="F:ATP hydrolysis activity"/>
    <property type="evidence" value="ECO:0007669"/>
    <property type="project" value="InterPro"/>
</dbReference>
<dbReference type="InterPro" id="IPR003439">
    <property type="entry name" value="ABC_transporter-like_ATP-bd"/>
</dbReference>
<dbReference type="Pfam" id="PF08352">
    <property type="entry name" value="oligo_HPY"/>
    <property type="match status" value="1"/>
</dbReference>
<feature type="domain" description="ABC transporter" evidence="5">
    <location>
        <begin position="9"/>
        <end position="259"/>
    </location>
</feature>
<sequence length="336" mass="37065">MGLMERPLIKVSGLKKYYPVRGGIIPHTIGSLKAVDGVDFTIYEGETLGLVGESGCGKSTIGKQLAVLEKPTDGKVFYKEIDITSDKPALPKELRREVQMVFQDPYSSLNPRKSIGDILSAPMLYHKLATRAELENKICKLLDMVGLPANARYKYPLEFSGGQRQRIGIARALSLNPRLIICDEPVSALDVSIQAQVLNLLVDLQKELKLTYLFIGHGLEAVKYVSNRIAVMYLGRIVEIADAKELFTNPIHPYTKALVSAAPVPDPDVRDRERLVLKGEIPSLNHVPSGCHFHPRCPFAREECRVTDPALLAVPNQNGHHVACPVLMNGEEAKDA</sequence>
<dbReference type="GO" id="GO:0055085">
    <property type="term" value="P:transmembrane transport"/>
    <property type="evidence" value="ECO:0007669"/>
    <property type="project" value="UniProtKB-ARBA"/>
</dbReference>
<dbReference type="Pfam" id="PF00005">
    <property type="entry name" value="ABC_tran"/>
    <property type="match status" value="1"/>
</dbReference>
<evidence type="ECO:0000256" key="3">
    <source>
        <dbReference type="ARBA" id="ARBA00022741"/>
    </source>
</evidence>
<dbReference type="KEGG" id="acht:bsdcttw_23490"/>
<keyword evidence="4 6" id="KW-0067">ATP-binding</keyword>
<dbReference type="FunFam" id="3.40.50.300:FF:000016">
    <property type="entry name" value="Oligopeptide ABC transporter ATP-binding component"/>
    <property type="match status" value="1"/>
</dbReference>
<proteinExistence type="inferred from homology"/>
<accession>A0A7I8DLL8</accession>
<dbReference type="Proteomes" id="UP000515703">
    <property type="component" value="Chromosome"/>
</dbReference>
<dbReference type="InterPro" id="IPR013563">
    <property type="entry name" value="Oligopep_ABC_C"/>
</dbReference>
<gene>
    <name evidence="6" type="ORF">bsdcttw_23490</name>
</gene>
<dbReference type="InterPro" id="IPR050319">
    <property type="entry name" value="ABC_transp_ATP-bind"/>
</dbReference>
<dbReference type="CDD" id="cd03257">
    <property type="entry name" value="ABC_NikE_OppD_transporters"/>
    <property type="match status" value="1"/>
</dbReference>
<reference evidence="6 7" key="2">
    <citation type="submission" date="2020-08" db="EMBL/GenBank/DDBJ databases">
        <authorList>
            <person name="Ueki A."/>
            <person name="Tonouchi A."/>
        </authorList>
    </citation>
    <scope>NUCLEOTIDE SEQUENCE [LARGE SCALE GENOMIC DNA]</scope>
    <source>
        <strain evidence="6 7">CTTW</strain>
    </source>
</reference>